<organism evidence="3 4">
    <name type="scientific">Bdellovibrio reynosensis</name>
    <dbReference type="NCBI Taxonomy" id="2835041"/>
    <lineage>
        <taxon>Bacteria</taxon>
        <taxon>Pseudomonadati</taxon>
        <taxon>Bdellovibrionota</taxon>
        <taxon>Bdellovibrionia</taxon>
        <taxon>Bdellovibrionales</taxon>
        <taxon>Pseudobdellovibrionaceae</taxon>
        <taxon>Bdellovibrio</taxon>
    </lineage>
</organism>
<dbReference type="Proteomes" id="UP000830116">
    <property type="component" value="Chromosome"/>
</dbReference>
<keyword evidence="1" id="KW-0812">Transmembrane</keyword>
<accession>A0ABY4CFB3</accession>
<evidence type="ECO:0000313" key="4">
    <source>
        <dbReference type="Proteomes" id="UP000830116"/>
    </source>
</evidence>
<protein>
    <submittedName>
        <fullName evidence="3">Glycosyltransferase</fullName>
        <ecNumber evidence="3">2.4.-.-</ecNumber>
    </submittedName>
</protein>
<dbReference type="Pfam" id="PF13439">
    <property type="entry name" value="Glyco_transf_4"/>
    <property type="match status" value="1"/>
</dbReference>
<evidence type="ECO:0000313" key="3">
    <source>
        <dbReference type="EMBL" id="UOF02233.1"/>
    </source>
</evidence>
<evidence type="ECO:0000256" key="1">
    <source>
        <dbReference type="SAM" id="Phobius"/>
    </source>
</evidence>
<keyword evidence="4" id="KW-1185">Reference proteome</keyword>
<proteinExistence type="predicted"/>
<evidence type="ECO:0000259" key="2">
    <source>
        <dbReference type="Pfam" id="PF13439"/>
    </source>
</evidence>
<dbReference type="RefSeq" id="WP_243539200.1">
    <property type="nucleotide sequence ID" value="NZ_CP093442.1"/>
</dbReference>
<dbReference type="GO" id="GO:0016757">
    <property type="term" value="F:glycosyltransferase activity"/>
    <property type="evidence" value="ECO:0007669"/>
    <property type="project" value="UniProtKB-KW"/>
</dbReference>
<feature type="transmembrane region" description="Helical" evidence="1">
    <location>
        <begin position="58"/>
        <end position="77"/>
    </location>
</feature>
<dbReference type="EC" id="2.4.-.-" evidence="3"/>
<dbReference type="InterPro" id="IPR028098">
    <property type="entry name" value="Glyco_trans_4-like_N"/>
</dbReference>
<feature type="domain" description="Glycosyltransferase subfamily 4-like N-terminal" evidence="2">
    <location>
        <begin position="85"/>
        <end position="184"/>
    </location>
</feature>
<sequence>MKNLRVLIVTNSIVESDPRVLRQIQWLKSFSTISLLEYGKYAEDNVRSNLLEKKGFTLFSKILFFIMSVGNLFGFCLRHDPKFIAAKNAFNSLAEKNFDIVIVNDLANLPAAVMHFTNAKIIFDSHEYYPDQFNTFKFKVIFKPYYKWIARKFISQADMFLTVSEGIADEYFKDCRTRAKVIYNAPEFKKISSSIPVAQDPIKMVHHGAAIRLRKLEIMIEVGRELGEHYSLDLMLTENEPEYYQELKKLCLDLPNVNIVPPVPTKSIVANLAKYDLGIFILPPVTKNYLYTLPNKFFEFMQAGLGIVIGPSPEMQRLGKKIGNTIVAESFQVLTVVNAIKTLNTSNILEMKKASLVAAPEYCAEKEGEKFIRQVQSLFDK</sequence>
<keyword evidence="3" id="KW-0328">Glycosyltransferase</keyword>
<dbReference type="Gene3D" id="3.40.50.2000">
    <property type="entry name" value="Glycogen Phosphorylase B"/>
    <property type="match status" value="2"/>
</dbReference>
<name>A0ABY4CFB3_9BACT</name>
<keyword evidence="1" id="KW-0472">Membrane</keyword>
<gene>
    <name evidence="3" type="ORF">MNR06_04630</name>
</gene>
<reference evidence="3" key="1">
    <citation type="submission" date="2022-03" db="EMBL/GenBank/DDBJ databases">
        <title>Genome Identification and Characterization of new species Bdellovibrio reynosense LBG001 sp. nov. from a Mexico soil sample.</title>
        <authorList>
            <person name="Camilli A."/>
            <person name="Ajao Y."/>
            <person name="Guo X."/>
        </authorList>
    </citation>
    <scope>NUCLEOTIDE SEQUENCE</scope>
    <source>
        <strain evidence="3">LBG001</strain>
    </source>
</reference>
<keyword evidence="3" id="KW-0808">Transferase</keyword>
<dbReference type="SUPFAM" id="SSF53756">
    <property type="entry name" value="UDP-Glycosyltransferase/glycogen phosphorylase"/>
    <property type="match status" value="1"/>
</dbReference>
<keyword evidence="1" id="KW-1133">Transmembrane helix</keyword>
<dbReference type="EMBL" id="CP093442">
    <property type="protein sequence ID" value="UOF02233.1"/>
    <property type="molecule type" value="Genomic_DNA"/>
</dbReference>